<protein>
    <submittedName>
        <fullName evidence="1">Uncharacterized protein</fullName>
    </submittedName>
</protein>
<organism evidence="1 2">
    <name type="scientific">Kribbella orskensis</name>
    <dbReference type="NCBI Taxonomy" id="2512216"/>
    <lineage>
        <taxon>Bacteria</taxon>
        <taxon>Bacillati</taxon>
        <taxon>Actinomycetota</taxon>
        <taxon>Actinomycetes</taxon>
        <taxon>Propionibacteriales</taxon>
        <taxon>Kribbellaceae</taxon>
        <taxon>Kribbella</taxon>
    </lineage>
</organism>
<dbReference type="EMBL" id="SLWM01000024">
    <property type="protein sequence ID" value="TCO12938.1"/>
    <property type="molecule type" value="Genomic_DNA"/>
</dbReference>
<keyword evidence="2" id="KW-1185">Reference proteome</keyword>
<name>A0ABY2B9T9_9ACTN</name>
<comment type="caution">
    <text evidence="1">The sequence shown here is derived from an EMBL/GenBank/DDBJ whole genome shotgun (WGS) entry which is preliminary data.</text>
</comment>
<gene>
    <name evidence="1" type="ORF">EV644_12462</name>
</gene>
<dbReference type="Proteomes" id="UP000295818">
    <property type="component" value="Unassembled WGS sequence"/>
</dbReference>
<evidence type="ECO:0000313" key="1">
    <source>
        <dbReference type="EMBL" id="TCO12938.1"/>
    </source>
</evidence>
<accession>A0ABY2B9T9</accession>
<sequence length="87" mass="9508">MIRVDPDGRLTVHRSGIQDQAAGGPDVLLDRLREFRSAIAVLDGSTSTPMGKAYLSTAVTEECRSPLLFSSSERMPVRTSFAQRQAK</sequence>
<reference evidence="1 2" key="1">
    <citation type="journal article" date="2015" name="Stand. Genomic Sci.">
        <title>Genomic Encyclopedia of Bacterial and Archaeal Type Strains, Phase III: the genomes of soil and plant-associated and newly described type strains.</title>
        <authorList>
            <person name="Whitman W.B."/>
            <person name="Woyke T."/>
            <person name="Klenk H.P."/>
            <person name="Zhou Y."/>
            <person name="Lilburn T.G."/>
            <person name="Beck B.J."/>
            <person name="De Vos P."/>
            <person name="Vandamme P."/>
            <person name="Eisen J.A."/>
            <person name="Garrity G."/>
            <person name="Hugenholtz P."/>
            <person name="Kyrpides N.C."/>
        </authorList>
    </citation>
    <scope>NUCLEOTIDE SEQUENCE [LARGE SCALE GENOMIC DNA]</scope>
    <source>
        <strain evidence="1 2">VKM Ac-2538</strain>
    </source>
</reference>
<proteinExistence type="predicted"/>
<evidence type="ECO:0000313" key="2">
    <source>
        <dbReference type="Proteomes" id="UP000295818"/>
    </source>
</evidence>